<evidence type="ECO:0000256" key="1">
    <source>
        <dbReference type="SAM" id="MobiDB-lite"/>
    </source>
</evidence>
<gene>
    <name evidence="2" type="primary">icmB</name>
    <name evidence="2" type="ORF">MSSD14B_23650</name>
</gene>
<dbReference type="RefSeq" id="WP_153637281.1">
    <property type="nucleotide sequence ID" value="NZ_BGZI01000015.1"/>
</dbReference>
<dbReference type="EMBL" id="BGZI01000015">
    <property type="protein sequence ID" value="GBO88697.1"/>
    <property type="molecule type" value="Genomic_DNA"/>
</dbReference>
<evidence type="ECO:0000313" key="3">
    <source>
        <dbReference type="Proteomes" id="UP000387223"/>
    </source>
</evidence>
<evidence type="ECO:0000313" key="2">
    <source>
        <dbReference type="EMBL" id="GBO88697.1"/>
    </source>
</evidence>
<proteinExistence type="predicted"/>
<protein>
    <submittedName>
        <fullName evidence="2">Type IVa secretion system protein IcmB</fullName>
    </submittedName>
</protein>
<dbReference type="Proteomes" id="UP000387223">
    <property type="component" value="Unassembled WGS sequence"/>
</dbReference>
<feature type="region of interest" description="Disordered" evidence="1">
    <location>
        <begin position="226"/>
        <end position="250"/>
    </location>
</feature>
<dbReference type="InterPro" id="IPR027417">
    <property type="entry name" value="P-loop_NTPase"/>
</dbReference>
<accession>A0A5M3Q0S7</accession>
<comment type="caution">
    <text evidence="2">The sequence shown here is derived from an EMBL/GenBank/DDBJ whole genome shotgun (WGS) entry which is preliminary data.</text>
</comment>
<sequence length="997" mass="113170">MSGLKQFFAKTLSLTAYDLCDLQAVENDHTFVTADGYYCSAISLDGAKTHLGESEHPKAVQKLNDRLNASFKSPGHQIQIVFIQDPEEGGAYVAKKQVDELRFVANRLSLNIEPILKERESIWRQKRVPFEACYVVVKTSLAAFSKADQDRAIKERELTPFVVMGQDPRRGYKRLLAKHSSFVKNLAAAFADVCVAEPMTVHQLARAINTFITGRYDDRFQLRQTQSKKAVPPRLQVSKENPSDPTPLSQPPIAFQFWTERPKELDDEESLVKCHNRYIAPIQIETWSDRPQPFTELVSRIERRMPFAASFTFQTGKDQVRTFLNSSHRMAMLAKMFNKANGEQASAATILRDYLVGNEANALKGHLTLSTWAKSKDLCLTRKEELSSAVSSWCGLRPVEFLDDPVRLWIEGIPGMARKPVSIPSAIRLKDALAYLPIDRPASFFKSGAMPLFSTDYKPMPFMMGAPFQTTWNNNWFAPPGSGKSVGLFGSTLALLLSEENKQLPKQVFLDVGHAGVGLVKLFKSILGPERAHRAHYFTMRNDGKTFINPFDTMTCNRYPTDQEKQDLISLLGIIFATEDGADSKYLELIIPDLINKMYELRSDRSGGKGDPAVYKRHQDAEIDARLDEGDIKLDEQPLWWEIADALLYAGEYRLANRATRQAVPLLRDINTIIAKDDDLKRKFADVTIGSVPLLEYIRIFTESTISNVVLLNAPTNIDLTETDLLVVNLADVVSTDDATGRKQSATMFMLAMVAGAREFFQTPEVVKSPVFSDDPAVKSYHLERLKANFNTKRHLILDEYHQFNSIPSLDNRIISARRKGRKNNLIISLATQYDYHVTEEQREIATNTFFMSANDRPEMNSRQDRYKFSDDIKEYALKEQRGPGTMLHFAKKKENSTWQVCRDVKGPMELWAFSSTNSDLDLRDALEDKVGFWEACRILGENFPGGSIGDFHHKFTRYVQATFKDPEATKRWHQILAKKILMEPDSWRLSISEEIE</sequence>
<dbReference type="AlphaFoldDB" id="A0A5M3Q0S7"/>
<name>A0A5M3Q0S7_9GAMM</name>
<dbReference type="Gene3D" id="3.40.50.300">
    <property type="entry name" value="P-loop containing nucleotide triphosphate hydrolases"/>
    <property type="match status" value="1"/>
</dbReference>
<organism evidence="2 3">
    <name type="scientific">Marinobacter salsuginis</name>
    <dbReference type="NCBI Taxonomy" id="418719"/>
    <lineage>
        <taxon>Bacteria</taxon>
        <taxon>Pseudomonadati</taxon>
        <taxon>Pseudomonadota</taxon>
        <taxon>Gammaproteobacteria</taxon>
        <taxon>Pseudomonadales</taxon>
        <taxon>Marinobacteraceae</taxon>
        <taxon>Marinobacter</taxon>
    </lineage>
</organism>
<reference evidence="2 3" key="1">
    <citation type="journal article" date="2019" name="J. Gen. Appl. Microbiol.">
        <title>Aerobic degradation of cis-dichloroethene by the marine bacterium Marinobacter salsuginis strain 5N-3.</title>
        <authorList>
            <person name="Inoue Y."/>
            <person name="Fukunaga Y."/>
            <person name="Katsumata H."/>
            <person name="Ohji S."/>
            <person name="Hosoyama A."/>
            <person name="Mori K."/>
            <person name="Ando K."/>
        </authorList>
    </citation>
    <scope>NUCLEOTIDE SEQUENCE [LARGE SCALE GENOMIC DNA]</scope>
    <source>
        <strain evidence="2 3">NBRC 109114</strain>
    </source>
</reference>